<dbReference type="InterPro" id="IPR027417">
    <property type="entry name" value="P-loop_NTPase"/>
</dbReference>
<feature type="signal peptide" evidence="6">
    <location>
        <begin position="1"/>
        <end position="16"/>
    </location>
</feature>
<evidence type="ECO:0000256" key="1">
    <source>
        <dbReference type="ARBA" id="ARBA00010290"/>
    </source>
</evidence>
<dbReference type="AlphaFoldDB" id="A0A0L0HKI2"/>
<sequence>MGFWTAFLTTLGIVRRRVSILILGLDNSGKTTIIAHFIRASSVPAAPSPTSPPPIVPTVGFSLEKFDYENLNFTVFDMSGQGRYRELWKHYYDDTDGLVWVLDAGDKERMAVVREELWSVLSHKALQQKKIPIVFFANKMDLEGSLTPQECIAALGLEEIRDRNWNIVASSAVNGEGLNRGLEWLAGQLKER</sequence>
<keyword evidence="6" id="KW-0732">Signal</keyword>
<dbReference type="GO" id="GO:0046872">
    <property type="term" value="F:metal ion binding"/>
    <property type="evidence" value="ECO:0007669"/>
    <property type="project" value="UniProtKB-KW"/>
</dbReference>
<dbReference type="Pfam" id="PF00025">
    <property type="entry name" value="Arf"/>
    <property type="match status" value="1"/>
</dbReference>
<dbReference type="PANTHER" id="PTHR11711">
    <property type="entry name" value="ADP RIBOSYLATION FACTOR-RELATED"/>
    <property type="match status" value="1"/>
</dbReference>
<dbReference type="EMBL" id="KQ257454">
    <property type="protein sequence ID" value="KND01592.1"/>
    <property type="molecule type" value="Genomic_DNA"/>
</dbReference>
<keyword evidence="3 4" id="KW-0342">GTP-binding</keyword>
<dbReference type="SMART" id="SM00177">
    <property type="entry name" value="ARF"/>
    <property type="match status" value="1"/>
</dbReference>
<dbReference type="Proteomes" id="UP000053201">
    <property type="component" value="Unassembled WGS sequence"/>
</dbReference>
<dbReference type="GeneID" id="27686910"/>
<dbReference type="STRING" id="645134.A0A0L0HKI2"/>
<evidence type="ECO:0000256" key="4">
    <source>
        <dbReference type="PIRSR" id="PIRSR606689-1"/>
    </source>
</evidence>
<dbReference type="NCBIfam" id="TIGR00231">
    <property type="entry name" value="small_GTP"/>
    <property type="match status" value="1"/>
</dbReference>
<dbReference type="PRINTS" id="PR00449">
    <property type="entry name" value="RASTRNSFRMNG"/>
</dbReference>
<evidence type="ECO:0000313" key="7">
    <source>
        <dbReference type="EMBL" id="KND01592.1"/>
    </source>
</evidence>
<proteinExistence type="inferred from homology"/>
<feature type="binding site" evidence="5">
    <location>
        <position position="31"/>
    </location>
    <ligand>
        <name>Mg(2+)</name>
        <dbReference type="ChEBI" id="CHEBI:18420"/>
    </ligand>
</feature>
<dbReference type="InterPro" id="IPR005225">
    <property type="entry name" value="Small_GTP-bd"/>
</dbReference>
<dbReference type="GO" id="GO:0003924">
    <property type="term" value="F:GTPase activity"/>
    <property type="evidence" value="ECO:0007669"/>
    <property type="project" value="InterPro"/>
</dbReference>
<dbReference type="Gene3D" id="3.40.50.300">
    <property type="entry name" value="P-loop containing nucleotide triphosphate hydrolases"/>
    <property type="match status" value="1"/>
</dbReference>
<dbReference type="PROSITE" id="PS51417">
    <property type="entry name" value="ARF"/>
    <property type="match status" value="1"/>
</dbReference>
<keyword evidence="2 4" id="KW-0547">Nucleotide-binding</keyword>
<feature type="binding site" evidence="4">
    <location>
        <position position="80"/>
    </location>
    <ligand>
        <name>GTP</name>
        <dbReference type="ChEBI" id="CHEBI:37565"/>
    </ligand>
</feature>
<dbReference type="InParanoid" id="A0A0L0HKI2"/>
<dbReference type="OMA" id="NKPWHIC"/>
<protein>
    <submittedName>
        <fullName evidence="7">Small GTP-binding protein domain</fullName>
    </submittedName>
</protein>
<keyword evidence="8" id="KW-1185">Reference proteome</keyword>
<evidence type="ECO:0000256" key="5">
    <source>
        <dbReference type="PIRSR" id="PIRSR606689-2"/>
    </source>
</evidence>
<dbReference type="OrthoDB" id="2011769at2759"/>
<dbReference type="GO" id="GO:0005525">
    <property type="term" value="F:GTP binding"/>
    <property type="evidence" value="ECO:0007669"/>
    <property type="project" value="UniProtKB-KW"/>
</dbReference>
<feature type="binding site" evidence="4">
    <location>
        <begin position="24"/>
        <end position="31"/>
    </location>
    <ligand>
        <name>GTP</name>
        <dbReference type="ChEBI" id="CHEBI:37565"/>
    </ligand>
</feature>
<dbReference type="RefSeq" id="XP_016609631.1">
    <property type="nucleotide sequence ID" value="XM_016751659.1"/>
</dbReference>
<feature type="chain" id="PRO_5005540034" evidence="6">
    <location>
        <begin position="17"/>
        <end position="192"/>
    </location>
</feature>
<keyword evidence="5" id="KW-0479">Metal-binding</keyword>
<evidence type="ECO:0000313" key="8">
    <source>
        <dbReference type="Proteomes" id="UP000053201"/>
    </source>
</evidence>
<dbReference type="eggNOG" id="KOG0070">
    <property type="taxonomic scope" value="Eukaryota"/>
</dbReference>
<comment type="similarity">
    <text evidence="1">Belongs to the small GTPase superfamily. Arf family.</text>
</comment>
<dbReference type="SMART" id="SM00178">
    <property type="entry name" value="SAR"/>
    <property type="match status" value="1"/>
</dbReference>
<evidence type="ECO:0000256" key="3">
    <source>
        <dbReference type="ARBA" id="ARBA00023134"/>
    </source>
</evidence>
<feature type="binding site" evidence="4">
    <location>
        <begin position="138"/>
        <end position="141"/>
    </location>
    <ligand>
        <name>GTP</name>
        <dbReference type="ChEBI" id="CHEBI:37565"/>
    </ligand>
</feature>
<feature type="binding site" evidence="5">
    <location>
        <position position="58"/>
    </location>
    <ligand>
        <name>Mg(2+)</name>
        <dbReference type="ChEBI" id="CHEBI:18420"/>
    </ligand>
</feature>
<evidence type="ECO:0000256" key="6">
    <source>
        <dbReference type="SAM" id="SignalP"/>
    </source>
</evidence>
<reference evidence="7 8" key="1">
    <citation type="submission" date="2009-08" db="EMBL/GenBank/DDBJ databases">
        <title>The Genome Sequence of Spizellomyces punctatus strain DAOM BR117.</title>
        <authorList>
            <consortium name="The Broad Institute Genome Sequencing Platform"/>
            <person name="Russ C."/>
            <person name="Cuomo C."/>
            <person name="Shea T."/>
            <person name="Young S.K."/>
            <person name="Zeng Q."/>
            <person name="Koehrsen M."/>
            <person name="Haas B."/>
            <person name="Borodovsky M."/>
            <person name="Guigo R."/>
            <person name="Alvarado L."/>
            <person name="Berlin A."/>
            <person name="Bochicchio J."/>
            <person name="Borenstein D."/>
            <person name="Chapman S."/>
            <person name="Chen Z."/>
            <person name="Engels R."/>
            <person name="Freedman E."/>
            <person name="Gellesch M."/>
            <person name="Goldberg J."/>
            <person name="Griggs A."/>
            <person name="Gujja S."/>
            <person name="Heiman D."/>
            <person name="Hepburn T."/>
            <person name="Howarth C."/>
            <person name="Jen D."/>
            <person name="Larson L."/>
            <person name="Lewis B."/>
            <person name="Mehta T."/>
            <person name="Park D."/>
            <person name="Pearson M."/>
            <person name="Roberts A."/>
            <person name="Saif S."/>
            <person name="Shenoy N."/>
            <person name="Sisk P."/>
            <person name="Stolte C."/>
            <person name="Sykes S."/>
            <person name="Thomson T."/>
            <person name="Walk T."/>
            <person name="White J."/>
            <person name="Yandava C."/>
            <person name="Burger G."/>
            <person name="Gray M.W."/>
            <person name="Holland P.W.H."/>
            <person name="King N."/>
            <person name="Lang F.B.F."/>
            <person name="Roger A.J."/>
            <person name="Ruiz-Trillo I."/>
            <person name="Lander E."/>
            <person name="Nusbaum C."/>
        </authorList>
    </citation>
    <scope>NUCLEOTIDE SEQUENCE [LARGE SCALE GENOMIC DNA]</scope>
    <source>
        <strain evidence="7 8">DAOM BR117</strain>
    </source>
</reference>
<keyword evidence="5" id="KW-0460">Magnesium</keyword>
<dbReference type="VEuPathDB" id="FungiDB:SPPG_03390"/>
<organism evidence="7 8">
    <name type="scientific">Spizellomyces punctatus (strain DAOM BR117)</name>
    <dbReference type="NCBI Taxonomy" id="645134"/>
    <lineage>
        <taxon>Eukaryota</taxon>
        <taxon>Fungi</taxon>
        <taxon>Fungi incertae sedis</taxon>
        <taxon>Chytridiomycota</taxon>
        <taxon>Chytridiomycota incertae sedis</taxon>
        <taxon>Chytridiomycetes</taxon>
        <taxon>Spizellomycetales</taxon>
        <taxon>Spizellomycetaceae</taxon>
        <taxon>Spizellomyces</taxon>
    </lineage>
</organism>
<evidence type="ECO:0000256" key="2">
    <source>
        <dbReference type="ARBA" id="ARBA00022741"/>
    </source>
</evidence>
<dbReference type="InterPro" id="IPR006689">
    <property type="entry name" value="Small_GTPase_ARF/SAR"/>
</dbReference>
<name>A0A0L0HKI2_SPIPD</name>
<dbReference type="InterPro" id="IPR024156">
    <property type="entry name" value="Small_GTPase_ARF"/>
</dbReference>
<accession>A0A0L0HKI2</accession>
<dbReference type="SUPFAM" id="SSF52540">
    <property type="entry name" value="P-loop containing nucleoside triphosphate hydrolases"/>
    <property type="match status" value="1"/>
</dbReference>
<dbReference type="FunFam" id="3.40.50.300:FF:001166">
    <property type="entry name" value="ADP-ribosylation factor D"/>
    <property type="match status" value="1"/>
</dbReference>
<gene>
    <name evidence="7" type="ORF">SPPG_03390</name>
</gene>